<dbReference type="PANTHER" id="PTHR16130">
    <property type="entry name" value="LYSOSOMAL COBALAMIN TRANSPORTER-RELATED"/>
    <property type="match status" value="1"/>
</dbReference>
<evidence type="ECO:0000256" key="4">
    <source>
        <dbReference type="ARBA" id="ARBA00022628"/>
    </source>
</evidence>
<sequence>MFPISVGWIVFAGVILALIALNFIVVKYYSDKHESGKITTIISVIGLTLTLLCVMLIPVDILNVSTMSNSDGTQISADSISQRTEGVKMLYYILYGSILGVSLILIPFAYFYHEEYDENIPTCSRVYAGCKFTIFFILFAIILLVVGAFVRPGSKPIDNEDVKNWINDEVLNQNAIESSVLFAISCLTVLGFLVFGIYTSYGLSAFPIGLIKGKKRSEDDKADINKDLWKAKEKSSFYSSKYASGKSLSEKEQSTLSLLRGKERALSKRSERLDNSNKGIRKILVIFRPFAFIFGFFFILLSLLIIISIVLSLIDKISSSVCGSACGFLSTYPQLKNPFDIILIKLAPYFPLDYIIIGGLIFFIYSCTLSGITRIGIRFLWIKMFEFGYRKTYPQGLLLASIVLMLSNLCLNMQIVNLAPRYVMYGTQVYLNGTSIEPCSINAPTNLCVMSEIGILTSRIQLGTSFFGIIFYYGTWVIVGTFILGLAVSIFKRRPSAVQSYAGDSDEEEI</sequence>
<feature type="transmembrane region" description="Helical" evidence="10">
    <location>
        <begin position="466"/>
        <end position="491"/>
    </location>
</feature>
<dbReference type="InterPro" id="IPR006876">
    <property type="entry name" value="LMBR1-like_membr_prot"/>
</dbReference>
<evidence type="ECO:0000256" key="6">
    <source>
        <dbReference type="ARBA" id="ARBA00022989"/>
    </source>
</evidence>
<feature type="transmembrane region" description="Helical" evidence="10">
    <location>
        <begin position="397"/>
        <end position="416"/>
    </location>
</feature>
<feature type="transmembrane region" description="Helical" evidence="10">
    <location>
        <begin position="6"/>
        <end position="26"/>
    </location>
</feature>
<keyword evidence="7 10" id="KW-0472">Membrane</keyword>
<evidence type="ECO:0000256" key="1">
    <source>
        <dbReference type="ARBA" id="ARBA00004155"/>
    </source>
</evidence>
<keyword evidence="9" id="KW-0170">Cobalt</keyword>
<reference evidence="11 12" key="1">
    <citation type="submission" date="2023-11" db="EMBL/GenBank/DDBJ databases">
        <title>Dfirmibasis_genome.</title>
        <authorList>
            <person name="Edelbroek B."/>
            <person name="Kjellin J."/>
            <person name="Jerlstrom-Hultqvist J."/>
            <person name="Soderbom F."/>
        </authorList>
    </citation>
    <scope>NUCLEOTIDE SEQUENCE [LARGE SCALE GENOMIC DNA]</scope>
    <source>
        <strain evidence="11 12">TNS-C-14</strain>
    </source>
</reference>
<evidence type="ECO:0000256" key="7">
    <source>
        <dbReference type="ARBA" id="ARBA00023136"/>
    </source>
</evidence>
<feature type="transmembrane region" description="Helical" evidence="10">
    <location>
        <begin position="290"/>
        <end position="314"/>
    </location>
</feature>
<evidence type="ECO:0000256" key="2">
    <source>
        <dbReference type="ARBA" id="ARBA00009901"/>
    </source>
</evidence>
<keyword evidence="12" id="KW-1185">Reference proteome</keyword>
<evidence type="ECO:0000313" key="12">
    <source>
        <dbReference type="Proteomes" id="UP001344447"/>
    </source>
</evidence>
<dbReference type="EMBL" id="JAVFKY010000003">
    <property type="protein sequence ID" value="KAK5578392.1"/>
    <property type="molecule type" value="Genomic_DNA"/>
</dbReference>
<feature type="transmembrane region" description="Helical" evidence="10">
    <location>
        <begin position="132"/>
        <end position="150"/>
    </location>
</feature>
<comment type="subcellular location">
    <subcellularLocation>
        <location evidence="1">Lysosome membrane</location>
        <topology evidence="1">Multi-pass membrane protein</topology>
    </subcellularLocation>
</comment>
<evidence type="ECO:0000256" key="8">
    <source>
        <dbReference type="ARBA" id="ARBA00023228"/>
    </source>
</evidence>
<dbReference type="GO" id="GO:0031419">
    <property type="term" value="F:cobalamin binding"/>
    <property type="evidence" value="ECO:0007669"/>
    <property type="project" value="UniProtKB-KW"/>
</dbReference>
<organism evidence="11 12">
    <name type="scientific">Dictyostelium firmibasis</name>
    <dbReference type="NCBI Taxonomy" id="79012"/>
    <lineage>
        <taxon>Eukaryota</taxon>
        <taxon>Amoebozoa</taxon>
        <taxon>Evosea</taxon>
        <taxon>Eumycetozoa</taxon>
        <taxon>Dictyostelia</taxon>
        <taxon>Dictyosteliales</taxon>
        <taxon>Dictyosteliaceae</taxon>
        <taxon>Dictyostelium</taxon>
    </lineage>
</organism>
<protein>
    <submittedName>
        <fullName evidence="11">Uncharacterized protein</fullName>
    </submittedName>
</protein>
<keyword evidence="3" id="KW-0813">Transport</keyword>
<feature type="transmembrane region" description="Helical" evidence="10">
    <location>
        <begin position="354"/>
        <end position="377"/>
    </location>
</feature>
<dbReference type="AlphaFoldDB" id="A0AAN7YWC0"/>
<dbReference type="GO" id="GO:0005765">
    <property type="term" value="C:lysosomal membrane"/>
    <property type="evidence" value="ECO:0007669"/>
    <property type="project" value="UniProtKB-SubCell"/>
</dbReference>
<comment type="caution">
    <text evidence="11">The sequence shown here is derived from an EMBL/GenBank/DDBJ whole genome shotgun (WGS) entry which is preliminary data.</text>
</comment>
<name>A0AAN7YWC0_9MYCE</name>
<dbReference type="Proteomes" id="UP001344447">
    <property type="component" value="Unassembled WGS sequence"/>
</dbReference>
<keyword evidence="4" id="KW-0846">Cobalamin</keyword>
<feature type="transmembrane region" description="Helical" evidence="10">
    <location>
        <begin position="38"/>
        <end position="59"/>
    </location>
</feature>
<accession>A0AAN7YWC0</accession>
<dbReference type="GO" id="GO:0072665">
    <property type="term" value="P:protein localization to vacuole"/>
    <property type="evidence" value="ECO:0007669"/>
    <property type="project" value="TreeGrafter"/>
</dbReference>
<gene>
    <name evidence="11" type="ORF">RB653_008062</name>
</gene>
<dbReference type="PANTHER" id="PTHR16130:SF2">
    <property type="entry name" value="LYSOSOMAL COBALAMIN TRANSPORT ESCORT PROTEIN LMBD1"/>
    <property type="match status" value="1"/>
</dbReference>
<evidence type="ECO:0000256" key="9">
    <source>
        <dbReference type="ARBA" id="ARBA00023285"/>
    </source>
</evidence>
<keyword evidence="8" id="KW-0458">Lysosome</keyword>
<feature type="transmembrane region" description="Helical" evidence="10">
    <location>
        <begin position="180"/>
        <end position="206"/>
    </location>
</feature>
<keyword evidence="6 10" id="KW-1133">Transmembrane helix</keyword>
<evidence type="ECO:0000256" key="10">
    <source>
        <dbReference type="SAM" id="Phobius"/>
    </source>
</evidence>
<evidence type="ECO:0000313" key="11">
    <source>
        <dbReference type="EMBL" id="KAK5578392.1"/>
    </source>
</evidence>
<proteinExistence type="inferred from homology"/>
<dbReference type="InterPro" id="IPR050854">
    <property type="entry name" value="LMBD1_LysCbl_Transport"/>
</dbReference>
<dbReference type="Pfam" id="PF04791">
    <property type="entry name" value="LMBR1"/>
    <property type="match status" value="1"/>
</dbReference>
<feature type="transmembrane region" description="Helical" evidence="10">
    <location>
        <begin position="89"/>
        <end position="112"/>
    </location>
</feature>
<evidence type="ECO:0000256" key="5">
    <source>
        <dbReference type="ARBA" id="ARBA00022692"/>
    </source>
</evidence>
<evidence type="ECO:0000256" key="3">
    <source>
        <dbReference type="ARBA" id="ARBA00022448"/>
    </source>
</evidence>
<comment type="similarity">
    <text evidence="2">Belongs to the LIMR family. LMBRD1 subfamily.</text>
</comment>
<keyword evidence="5 10" id="KW-0812">Transmembrane</keyword>